<dbReference type="eggNOG" id="ENOG502T4M5">
    <property type="taxonomic scope" value="Eukaryota"/>
</dbReference>
<proteinExistence type="predicted"/>
<reference evidence="2" key="1">
    <citation type="journal article" date="2011" name="Science">
        <title>The plant cell wall-decomposing machinery underlies the functional diversity of forest fungi.</title>
        <authorList>
            <person name="Eastwood D.C."/>
            <person name="Floudas D."/>
            <person name="Binder M."/>
            <person name="Majcherczyk A."/>
            <person name="Schneider P."/>
            <person name="Aerts A."/>
            <person name="Asiegbu F.O."/>
            <person name="Baker S.E."/>
            <person name="Barry K."/>
            <person name="Bendiksby M."/>
            <person name="Blumentritt M."/>
            <person name="Coutinho P.M."/>
            <person name="Cullen D."/>
            <person name="de Vries R.P."/>
            <person name="Gathman A."/>
            <person name="Goodell B."/>
            <person name="Henrissat B."/>
            <person name="Ihrmark K."/>
            <person name="Kauserud H."/>
            <person name="Kohler A."/>
            <person name="LaButti K."/>
            <person name="Lapidus A."/>
            <person name="Lavin J.L."/>
            <person name="Lee Y.-H."/>
            <person name="Lindquist E."/>
            <person name="Lilly W."/>
            <person name="Lucas S."/>
            <person name="Morin E."/>
            <person name="Murat C."/>
            <person name="Oguiza J.A."/>
            <person name="Park J."/>
            <person name="Pisabarro A.G."/>
            <person name="Riley R."/>
            <person name="Rosling A."/>
            <person name="Salamov A."/>
            <person name="Schmidt O."/>
            <person name="Schmutz J."/>
            <person name="Skrede I."/>
            <person name="Stenlid J."/>
            <person name="Wiebenga A."/>
            <person name="Xie X."/>
            <person name="Kuees U."/>
            <person name="Hibbett D.S."/>
            <person name="Hoffmeister D."/>
            <person name="Hoegberg N."/>
            <person name="Martin F."/>
            <person name="Grigoriev I.V."/>
            <person name="Watkinson S.C."/>
        </authorList>
    </citation>
    <scope>NUCLEOTIDE SEQUENCE [LARGE SCALE GENOMIC DNA]</scope>
    <source>
        <strain evidence="2">strain S7.3</strain>
    </source>
</reference>
<organism evidence="2">
    <name type="scientific">Serpula lacrymans var. lacrymans (strain S7.3)</name>
    <name type="common">Dry rot fungus</name>
    <dbReference type="NCBI Taxonomy" id="936435"/>
    <lineage>
        <taxon>Eukaryota</taxon>
        <taxon>Fungi</taxon>
        <taxon>Dikarya</taxon>
        <taxon>Basidiomycota</taxon>
        <taxon>Agaricomycotina</taxon>
        <taxon>Agaricomycetes</taxon>
        <taxon>Agaricomycetidae</taxon>
        <taxon>Boletales</taxon>
        <taxon>Coniophorineae</taxon>
        <taxon>Serpulaceae</taxon>
        <taxon>Serpula</taxon>
    </lineage>
</organism>
<name>F8PLV4_SERL3</name>
<protein>
    <submittedName>
        <fullName evidence="1">Uncharacterized protein</fullName>
    </submittedName>
</protein>
<keyword evidence="2" id="KW-1185">Reference proteome</keyword>
<dbReference type="EMBL" id="GL945476">
    <property type="protein sequence ID" value="EGO02586.1"/>
    <property type="molecule type" value="Genomic_DNA"/>
</dbReference>
<evidence type="ECO:0000313" key="1">
    <source>
        <dbReference type="EMBL" id="EGO02586.1"/>
    </source>
</evidence>
<gene>
    <name evidence="1" type="ORF">SERLA73DRAFT_150274</name>
</gene>
<dbReference type="Proteomes" id="UP000008063">
    <property type="component" value="Unassembled WGS sequence"/>
</dbReference>
<accession>F8PLV4</accession>
<dbReference type="InParanoid" id="F8PLV4"/>
<dbReference type="AlphaFoldDB" id="F8PLV4"/>
<dbReference type="HOGENOM" id="CLU_006344_0_0_1"/>
<dbReference type="OMA" id="SLAYVEW"/>
<evidence type="ECO:0000313" key="2">
    <source>
        <dbReference type="Proteomes" id="UP000008063"/>
    </source>
</evidence>
<sequence>MQAMTIPPFNTWKISWISIIPTSISLPILGNFGTTDNYNTEIFERFHIDFAKECWRASNFCDEVPQITQWHSRQEKVAVFESYLNNYKREEEKQAELERDIEASSSPTFKPLSIFLAKQPHSPGQTLKSIQTSHQCPSFSYHLRTFLNKFMDRGNTIPQVALAQLPFDQLNIWHSFKFVLDSLGNDISSIQNMDGIEVKPGKRGEEGRFDTVIVVHTDEAEATALQGSLAYVEWYKISRNPGQFHNMYIVTKLVPQANGVAPGAIILLGNIHQSCHLVPLTGPGIVWLSKFGG</sequence>
<dbReference type="OrthoDB" id="3232941at2759"/>